<evidence type="ECO:0000313" key="2">
    <source>
        <dbReference type="Proteomes" id="UP001221898"/>
    </source>
</evidence>
<sequence length="142" mass="15926">MYSLSIINCNYLSGRPQYVRLQNCESDRVVSNTGAPQGTVFAPFFFTVYTTDFTYQTESCHLQKFSDDSAIVGCIKDGDEEEYRAVVVPTPTPTPTSRQWHPGALQLQGGGGYREQHQQHVSNGNHLLLRQASEEKSSHRVL</sequence>
<dbReference type="EMBL" id="JAINUG010000521">
    <property type="protein sequence ID" value="KAJ8366975.1"/>
    <property type="molecule type" value="Genomic_DNA"/>
</dbReference>
<evidence type="ECO:0008006" key="3">
    <source>
        <dbReference type="Google" id="ProtNLM"/>
    </source>
</evidence>
<proteinExistence type="predicted"/>
<protein>
    <recommendedName>
        <fullName evidence="3">Reverse transcriptase domain-containing protein</fullName>
    </recommendedName>
</protein>
<name>A0AAD7R8M4_9TELE</name>
<dbReference type="Proteomes" id="UP001221898">
    <property type="component" value="Unassembled WGS sequence"/>
</dbReference>
<keyword evidence="2" id="KW-1185">Reference proteome</keyword>
<gene>
    <name evidence="1" type="ORF">AAFF_G00336210</name>
</gene>
<accession>A0AAD7R8M4</accession>
<comment type="caution">
    <text evidence="1">The sequence shown here is derived from an EMBL/GenBank/DDBJ whole genome shotgun (WGS) entry which is preliminary data.</text>
</comment>
<evidence type="ECO:0000313" key="1">
    <source>
        <dbReference type="EMBL" id="KAJ8366975.1"/>
    </source>
</evidence>
<reference evidence="1" key="1">
    <citation type="journal article" date="2023" name="Science">
        <title>Genome structures resolve the early diversification of teleost fishes.</title>
        <authorList>
            <person name="Parey E."/>
            <person name="Louis A."/>
            <person name="Montfort J."/>
            <person name="Bouchez O."/>
            <person name="Roques C."/>
            <person name="Iampietro C."/>
            <person name="Lluch J."/>
            <person name="Castinel A."/>
            <person name="Donnadieu C."/>
            <person name="Desvignes T."/>
            <person name="Floi Bucao C."/>
            <person name="Jouanno E."/>
            <person name="Wen M."/>
            <person name="Mejri S."/>
            <person name="Dirks R."/>
            <person name="Jansen H."/>
            <person name="Henkel C."/>
            <person name="Chen W.J."/>
            <person name="Zahm M."/>
            <person name="Cabau C."/>
            <person name="Klopp C."/>
            <person name="Thompson A.W."/>
            <person name="Robinson-Rechavi M."/>
            <person name="Braasch I."/>
            <person name="Lecointre G."/>
            <person name="Bobe J."/>
            <person name="Postlethwait J.H."/>
            <person name="Berthelot C."/>
            <person name="Roest Crollius H."/>
            <person name="Guiguen Y."/>
        </authorList>
    </citation>
    <scope>NUCLEOTIDE SEQUENCE</scope>
    <source>
        <strain evidence="1">NC1722</strain>
    </source>
</reference>
<organism evidence="1 2">
    <name type="scientific">Aldrovandia affinis</name>
    <dbReference type="NCBI Taxonomy" id="143900"/>
    <lineage>
        <taxon>Eukaryota</taxon>
        <taxon>Metazoa</taxon>
        <taxon>Chordata</taxon>
        <taxon>Craniata</taxon>
        <taxon>Vertebrata</taxon>
        <taxon>Euteleostomi</taxon>
        <taxon>Actinopterygii</taxon>
        <taxon>Neopterygii</taxon>
        <taxon>Teleostei</taxon>
        <taxon>Notacanthiformes</taxon>
        <taxon>Halosauridae</taxon>
        <taxon>Aldrovandia</taxon>
    </lineage>
</organism>
<dbReference type="AlphaFoldDB" id="A0AAD7R8M4"/>